<feature type="compositionally biased region" description="Basic and acidic residues" evidence="1">
    <location>
        <begin position="65"/>
        <end position="74"/>
    </location>
</feature>
<evidence type="ECO:0000313" key="3">
    <source>
        <dbReference type="Proteomes" id="UP000509704"/>
    </source>
</evidence>
<evidence type="ECO:0000256" key="1">
    <source>
        <dbReference type="SAM" id="MobiDB-lite"/>
    </source>
</evidence>
<dbReference type="GeneID" id="59235419"/>
<organism evidence="2 3">
    <name type="scientific">Zygotorulaspora mrakii</name>
    <name type="common">Zygosaccharomyces mrakii</name>
    <dbReference type="NCBI Taxonomy" id="42260"/>
    <lineage>
        <taxon>Eukaryota</taxon>
        <taxon>Fungi</taxon>
        <taxon>Dikarya</taxon>
        <taxon>Ascomycota</taxon>
        <taxon>Saccharomycotina</taxon>
        <taxon>Saccharomycetes</taxon>
        <taxon>Saccharomycetales</taxon>
        <taxon>Saccharomycetaceae</taxon>
        <taxon>Zygotorulaspora</taxon>
    </lineage>
</organism>
<dbReference type="OrthoDB" id="2014201at2759"/>
<dbReference type="Proteomes" id="UP000509704">
    <property type="component" value="Chromosome 3"/>
</dbReference>
<protein>
    <submittedName>
        <fullName evidence="2">Uncharacterized protein</fullName>
    </submittedName>
</protein>
<dbReference type="KEGG" id="zmk:HG535_0C00720"/>
<accession>A0A7H9AZR7</accession>
<reference evidence="2 3" key="1">
    <citation type="submission" date="2020-07" db="EMBL/GenBank/DDBJ databases">
        <title>The yeast mating-type switching endonuclease HO is a domesticated member of an unorthodox homing genetic element family.</title>
        <authorList>
            <person name="Coughlan A.Y."/>
            <person name="Lombardi L."/>
            <person name="Braun-Galleani S."/>
            <person name="Martos A.R."/>
            <person name="Galeote V."/>
            <person name="Bigey F."/>
            <person name="Dequin S."/>
            <person name="Byrne K.P."/>
            <person name="Wolfe K.H."/>
        </authorList>
    </citation>
    <scope>NUCLEOTIDE SEQUENCE [LARGE SCALE GENOMIC DNA]</scope>
    <source>
        <strain evidence="2 3">NRRL Y-6702</strain>
    </source>
</reference>
<dbReference type="AlphaFoldDB" id="A0A7H9AZR7"/>
<feature type="compositionally biased region" description="Polar residues" evidence="1">
    <location>
        <begin position="42"/>
        <end position="51"/>
    </location>
</feature>
<dbReference type="InterPro" id="IPR029044">
    <property type="entry name" value="Nucleotide-diphossugar_trans"/>
</dbReference>
<dbReference type="RefSeq" id="XP_037143451.1">
    <property type="nucleotide sequence ID" value="XM_037287556.1"/>
</dbReference>
<dbReference type="Gene3D" id="3.90.550.10">
    <property type="entry name" value="Spore Coat Polysaccharide Biosynthesis Protein SpsA, Chain A"/>
    <property type="match status" value="1"/>
</dbReference>
<feature type="compositionally biased region" description="Low complexity" evidence="1">
    <location>
        <begin position="52"/>
        <end position="64"/>
    </location>
</feature>
<feature type="region of interest" description="Disordered" evidence="1">
    <location>
        <begin position="33"/>
        <end position="74"/>
    </location>
</feature>
<keyword evidence="3" id="KW-1185">Reference proteome</keyword>
<proteinExistence type="predicted"/>
<dbReference type="EMBL" id="CP058606">
    <property type="protein sequence ID" value="QLG71723.1"/>
    <property type="molecule type" value="Genomic_DNA"/>
</dbReference>
<sequence>MDETSEYLPDSFSVALDNAVRKSWSEPQCERESLFLRESPMGTPTNHSLQASSSSSNFSSNRPEFSPRDDRRVEDTIGYYPVERHYSLTENTDESISDIFLDLDLGKQELTESDAHMRRPVPLRRSSIQDVQRVRQLLNPRSSFSGASSQEPQLIINSKLGWITILPDDHPEFITPIIVLNKSLLAVNSKYKLYVLYGGSINVEKLVKAGLETLNYRSYLSEELLESMHSSSRLILFIMLEKIFDLVCYLSPTSMVLENVDQLLDSKEIAEEIDNDTCLLLSNELPSTTENDEDIQVLILRPSSEVAMCITEFFTVYGKDEEDRRGKIASMNDCDVLRTLFDETWAHLTSREYSYTLMPSINEEISTYFKIVNFGLLKPWASGAGCDSENATKAVHSTLFRLLRIWRNFARSSEVADT</sequence>
<name>A0A7H9AZR7_ZYGMR</name>
<gene>
    <name evidence="2" type="ORF">HG535_0C00720</name>
</gene>
<dbReference type="SUPFAM" id="SSF53448">
    <property type="entry name" value="Nucleotide-diphospho-sugar transferases"/>
    <property type="match status" value="1"/>
</dbReference>
<evidence type="ECO:0000313" key="2">
    <source>
        <dbReference type="EMBL" id="QLG71723.1"/>
    </source>
</evidence>